<evidence type="ECO:0000256" key="1">
    <source>
        <dbReference type="SAM" id="Phobius"/>
    </source>
</evidence>
<keyword evidence="3" id="KW-1185">Reference proteome</keyword>
<name>A0ABQ5YGV8_9NEIS</name>
<keyword evidence="1" id="KW-1133">Transmembrane helix</keyword>
<accession>A0ABQ5YGV8</accession>
<feature type="transmembrane region" description="Helical" evidence="1">
    <location>
        <begin position="70"/>
        <end position="94"/>
    </location>
</feature>
<dbReference type="EMBL" id="BSOG01000002">
    <property type="protein sequence ID" value="GLR12897.1"/>
    <property type="molecule type" value="Genomic_DNA"/>
</dbReference>
<proteinExistence type="predicted"/>
<evidence type="ECO:0008006" key="4">
    <source>
        <dbReference type="Google" id="ProtNLM"/>
    </source>
</evidence>
<dbReference type="Proteomes" id="UP001156706">
    <property type="component" value="Unassembled WGS sequence"/>
</dbReference>
<keyword evidence="1" id="KW-0472">Membrane</keyword>
<reference evidence="3" key="1">
    <citation type="journal article" date="2019" name="Int. J. Syst. Evol. Microbiol.">
        <title>The Global Catalogue of Microorganisms (GCM) 10K type strain sequencing project: providing services to taxonomists for standard genome sequencing and annotation.</title>
        <authorList>
            <consortium name="The Broad Institute Genomics Platform"/>
            <consortium name="The Broad Institute Genome Sequencing Center for Infectious Disease"/>
            <person name="Wu L."/>
            <person name="Ma J."/>
        </authorList>
    </citation>
    <scope>NUCLEOTIDE SEQUENCE [LARGE SCALE GENOMIC DNA]</scope>
    <source>
        <strain evidence="3">NBRC 110044</strain>
    </source>
</reference>
<sequence length="111" mass="11330">MFMFAGPLLATLSRFLIGGLVVGGIQAIVGRILIALGVSFVTYTGVSIAFDSAKSYVYQQLSGLPAEMLALAGLAGLGKAIGIIFAAFAARLALNGVNKAGNLIQARLTKG</sequence>
<feature type="transmembrane region" description="Helical" evidence="1">
    <location>
        <begin position="32"/>
        <end position="50"/>
    </location>
</feature>
<organism evidence="2 3">
    <name type="scientific">Chitinimonas prasina</name>
    <dbReference type="NCBI Taxonomy" id="1434937"/>
    <lineage>
        <taxon>Bacteria</taxon>
        <taxon>Pseudomonadati</taxon>
        <taxon>Pseudomonadota</taxon>
        <taxon>Betaproteobacteria</taxon>
        <taxon>Neisseriales</taxon>
        <taxon>Chitinibacteraceae</taxon>
        <taxon>Chitinimonas</taxon>
    </lineage>
</organism>
<protein>
    <recommendedName>
        <fullName evidence="4">DUF2523 domain-containing protein</fullName>
    </recommendedName>
</protein>
<evidence type="ECO:0000313" key="2">
    <source>
        <dbReference type="EMBL" id="GLR12897.1"/>
    </source>
</evidence>
<dbReference type="InterPro" id="IPR019670">
    <property type="entry name" value="DUF2523"/>
</dbReference>
<dbReference type="Pfam" id="PF10734">
    <property type="entry name" value="DUF2523"/>
    <property type="match status" value="1"/>
</dbReference>
<feature type="transmembrane region" description="Helical" evidence="1">
    <location>
        <begin position="6"/>
        <end position="25"/>
    </location>
</feature>
<dbReference type="RefSeq" id="WP_284196024.1">
    <property type="nucleotide sequence ID" value="NZ_BSOG01000002.1"/>
</dbReference>
<keyword evidence="1" id="KW-0812">Transmembrane</keyword>
<gene>
    <name evidence="2" type="ORF">GCM10007907_16870</name>
</gene>
<evidence type="ECO:0000313" key="3">
    <source>
        <dbReference type="Proteomes" id="UP001156706"/>
    </source>
</evidence>
<comment type="caution">
    <text evidence="2">The sequence shown here is derived from an EMBL/GenBank/DDBJ whole genome shotgun (WGS) entry which is preliminary data.</text>
</comment>